<proteinExistence type="inferred from homology"/>
<organism evidence="4 5">
    <name type="scientific">Nakamurella leprariae</name>
    <dbReference type="NCBI Taxonomy" id="2803911"/>
    <lineage>
        <taxon>Bacteria</taxon>
        <taxon>Bacillati</taxon>
        <taxon>Actinomycetota</taxon>
        <taxon>Actinomycetes</taxon>
        <taxon>Nakamurellales</taxon>
        <taxon>Nakamurellaceae</taxon>
        <taxon>Nakamurella</taxon>
    </lineage>
</organism>
<dbReference type="PANTHER" id="PTHR44196:SF2">
    <property type="entry name" value="SHORT-CHAIN DEHYDROGENASE-RELATED"/>
    <property type="match status" value="1"/>
</dbReference>
<comment type="caution">
    <text evidence="4">The sequence shown here is derived from an EMBL/GenBank/DDBJ whole genome shotgun (WGS) entry which is preliminary data.</text>
</comment>
<dbReference type="PANTHER" id="PTHR44196">
    <property type="entry name" value="DEHYDROGENASE/REDUCTASE SDR FAMILY MEMBER 7B"/>
    <property type="match status" value="1"/>
</dbReference>
<evidence type="ECO:0000313" key="5">
    <source>
        <dbReference type="Proteomes" id="UP000663792"/>
    </source>
</evidence>
<protein>
    <submittedName>
        <fullName evidence="4">SDR family NAD(P)-dependent oxidoreductase</fullName>
    </submittedName>
</protein>
<evidence type="ECO:0000313" key="4">
    <source>
        <dbReference type="EMBL" id="MBM9468928.1"/>
    </source>
</evidence>
<dbReference type="InterPro" id="IPR036291">
    <property type="entry name" value="NAD(P)-bd_dom_sf"/>
</dbReference>
<evidence type="ECO:0000256" key="1">
    <source>
        <dbReference type="ARBA" id="ARBA00006484"/>
    </source>
</evidence>
<name>A0A938YG27_9ACTN</name>
<accession>A0A938YG27</accession>
<dbReference type="Proteomes" id="UP000663792">
    <property type="component" value="Unassembled WGS sequence"/>
</dbReference>
<sequence length="268" mass="27229">MSPAPTAGRSFAVVTGSSSGIGLELARQFAGHHFDVLLCAEDDGLETAAAGVRSEHHDATITTLRADLASDDGPAALVRHVEATGRPVDALALNAGVGNAGRFLDTGLSGDLTLIRVNIVAVVQLAKQLLPAMVARGSGRLLITGSVAGTMPGPFYATYAASKAFLNSFAEAVRYELTDTGVTVTVLMPGPTDTGFFDRAGMQGTPAAEGPKDDPAQVAAAGFEALMAGKDSVAASTLKDKAMAVGAKLLPDRAAAALQAKLTEPKDG</sequence>
<dbReference type="PROSITE" id="PS00061">
    <property type="entry name" value="ADH_SHORT"/>
    <property type="match status" value="1"/>
</dbReference>
<dbReference type="RefSeq" id="WP_205261885.1">
    <property type="nucleotide sequence ID" value="NZ_JAERWK010000021.1"/>
</dbReference>
<dbReference type="Gene3D" id="3.40.50.720">
    <property type="entry name" value="NAD(P)-binding Rossmann-like Domain"/>
    <property type="match status" value="1"/>
</dbReference>
<dbReference type="InterPro" id="IPR020904">
    <property type="entry name" value="Sc_DH/Rdtase_CS"/>
</dbReference>
<reference evidence="4" key="1">
    <citation type="submission" date="2021-01" db="EMBL/GenBank/DDBJ databases">
        <title>YIM 132084 draft genome.</title>
        <authorList>
            <person name="An D."/>
        </authorList>
    </citation>
    <scope>NUCLEOTIDE SEQUENCE</scope>
    <source>
        <strain evidence="4">YIM 132084</strain>
    </source>
</reference>
<keyword evidence="2" id="KW-0560">Oxidoreductase</keyword>
<evidence type="ECO:0000259" key="3">
    <source>
        <dbReference type="SMART" id="SM00822"/>
    </source>
</evidence>
<dbReference type="SMART" id="SM00822">
    <property type="entry name" value="PKS_KR"/>
    <property type="match status" value="1"/>
</dbReference>
<dbReference type="SUPFAM" id="SSF51735">
    <property type="entry name" value="NAD(P)-binding Rossmann-fold domains"/>
    <property type="match status" value="1"/>
</dbReference>
<dbReference type="InterPro" id="IPR002347">
    <property type="entry name" value="SDR_fam"/>
</dbReference>
<dbReference type="GO" id="GO:0016491">
    <property type="term" value="F:oxidoreductase activity"/>
    <property type="evidence" value="ECO:0007669"/>
    <property type="project" value="UniProtKB-KW"/>
</dbReference>
<gene>
    <name evidence="4" type="ORF">JL106_16710</name>
</gene>
<dbReference type="GO" id="GO:0016020">
    <property type="term" value="C:membrane"/>
    <property type="evidence" value="ECO:0007669"/>
    <property type="project" value="TreeGrafter"/>
</dbReference>
<dbReference type="PRINTS" id="PR00081">
    <property type="entry name" value="GDHRDH"/>
</dbReference>
<comment type="similarity">
    <text evidence="1">Belongs to the short-chain dehydrogenases/reductases (SDR) family.</text>
</comment>
<dbReference type="Pfam" id="PF00106">
    <property type="entry name" value="adh_short"/>
    <property type="match status" value="1"/>
</dbReference>
<dbReference type="CDD" id="cd05233">
    <property type="entry name" value="SDR_c"/>
    <property type="match status" value="1"/>
</dbReference>
<feature type="domain" description="Ketoreductase" evidence="3">
    <location>
        <begin position="10"/>
        <end position="194"/>
    </location>
</feature>
<dbReference type="InterPro" id="IPR057326">
    <property type="entry name" value="KR_dom"/>
</dbReference>
<keyword evidence="5" id="KW-1185">Reference proteome</keyword>
<evidence type="ECO:0000256" key="2">
    <source>
        <dbReference type="ARBA" id="ARBA00023002"/>
    </source>
</evidence>
<dbReference type="EMBL" id="JAERWK010000021">
    <property type="protein sequence ID" value="MBM9468928.1"/>
    <property type="molecule type" value="Genomic_DNA"/>
</dbReference>
<dbReference type="AlphaFoldDB" id="A0A938YG27"/>